<evidence type="ECO:0000313" key="2">
    <source>
        <dbReference type="Proteomes" id="UP000001072"/>
    </source>
</evidence>
<dbReference type="VEuPathDB" id="FungiDB:MELLADRAFT_63217"/>
<reference evidence="2" key="1">
    <citation type="journal article" date="2011" name="Proc. Natl. Acad. Sci. U.S.A.">
        <title>Obligate biotrophy features unraveled by the genomic analysis of rust fungi.</title>
        <authorList>
            <person name="Duplessis S."/>
            <person name="Cuomo C.A."/>
            <person name="Lin Y.-C."/>
            <person name="Aerts A."/>
            <person name="Tisserant E."/>
            <person name="Veneault-Fourrey C."/>
            <person name="Joly D.L."/>
            <person name="Hacquard S."/>
            <person name="Amselem J."/>
            <person name="Cantarel B.L."/>
            <person name="Chiu R."/>
            <person name="Coutinho P.M."/>
            <person name="Feau N."/>
            <person name="Field M."/>
            <person name="Frey P."/>
            <person name="Gelhaye E."/>
            <person name="Goldberg J."/>
            <person name="Grabherr M.G."/>
            <person name="Kodira C.D."/>
            <person name="Kohler A."/>
            <person name="Kuees U."/>
            <person name="Lindquist E.A."/>
            <person name="Lucas S.M."/>
            <person name="Mago R."/>
            <person name="Mauceli E."/>
            <person name="Morin E."/>
            <person name="Murat C."/>
            <person name="Pangilinan J.L."/>
            <person name="Park R."/>
            <person name="Pearson M."/>
            <person name="Quesneville H."/>
            <person name="Rouhier N."/>
            <person name="Sakthikumar S."/>
            <person name="Salamov A.A."/>
            <person name="Schmutz J."/>
            <person name="Selles B."/>
            <person name="Shapiro H."/>
            <person name="Tanguay P."/>
            <person name="Tuskan G.A."/>
            <person name="Henrissat B."/>
            <person name="Van de Peer Y."/>
            <person name="Rouze P."/>
            <person name="Ellis J.G."/>
            <person name="Dodds P.N."/>
            <person name="Schein J.E."/>
            <person name="Zhong S."/>
            <person name="Hamelin R.C."/>
            <person name="Grigoriev I.V."/>
            <person name="Szabo L.J."/>
            <person name="Martin F."/>
        </authorList>
    </citation>
    <scope>NUCLEOTIDE SEQUENCE [LARGE SCALE GENOMIC DNA]</scope>
    <source>
        <strain evidence="2">98AG31 / pathotype 3-4-7</strain>
    </source>
</reference>
<dbReference type="KEGG" id="mlr:MELLADRAFT_63217"/>
<gene>
    <name evidence="1" type="ORF">MELLADRAFT_63217</name>
</gene>
<protein>
    <submittedName>
        <fullName evidence="1">Uncharacterized protein</fullName>
    </submittedName>
</protein>
<evidence type="ECO:0000313" key="1">
    <source>
        <dbReference type="EMBL" id="EGG06605.1"/>
    </source>
</evidence>
<dbReference type="GeneID" id="18930061"/>
<dbReference type="RefSeq" id="XP_007410045.1">
    <property type="nucleotide sequence ID" value="XM_007409983.1"/>
</dbReference>
<keyword evidence="2" id="KW-1185">Reference proteome</keyword>
<dbReference type="Proteomes" id="UP000001072">
    <property type="component" value="Unassembled WGS sequence"/>
</dbReference>
<dbReference type="AlphaFoldDB" id="F4RLV1"/>
<dbReference type="EMBL" id="GL883107">
    <property type="protein sequence ID" value="EGG06605.1"/>
    <property type="molecule type" value="Genomic_DNA"/>
</dbReference>
<dbReference type="InParanoid" id="F4RLV1"/>
<proteinExistence type="predicted"/>
<organism evidence="2">
    <name type="scientific">Melampsora larici-populina (strain 98AG31 / pathotype 3-4-7)</name>
    <name type="common">Poplar leaf rust fungus</name>
    <dbReference type="NCBI Taxonomy" id="747676"/>
    <lineage>
        <taxon>Eukaryota</taxon>
        <taxon>Fungi</taxon>
        <taxon>Dikarya</taxon>
        <taxon>Basidiomycota</taxon>
        <taxon>Pucciniomycotina</taxon>
        <taxon>Pucciniomycetes</taxon>
        <taxon>Pucciniales</taxon>
        <taxon>Melampsoraceae</taxon>
        <taxon>Melampsora</taxon>
    </lineage>
</organism>
<accession>F4RLV1</accession>
<name>F4RLV1_MELLP</name>
<sequence>MAQPHALLHVTLDVTVYIEEMVSQLLTHDLALVTLTSRQFPASDLRLGISISVQVDDPVESYFYARRRFWGAILLPSPATDASSINVVVAEPYGRPILNPYSFYALRGPLTIPPYSFPPTLTVNIDQLLELNPAVDHCSDPHDVASASGTGRVVSREFSQPRGYWLIMVQHRGYDHTDRVHRDFQFEYFASAPMIQHVGLELFTPGHILTLLSAISSYSPVNARFSMRLLHASAAILQ</sequence>
<dbReference type="HOGENOM" id="CLU_1166045_0_0_1"/>